<name>F9YBK6_KETVW</name>
<keyword evidence="1" id="KW-0614">Plasmid</keyword>
<accession>F9YBK6</accession>
<dbReference type="EMBL" id="CP002020">
    <property type="protein sequence ID" value="AEM42758.1"/>
    <property type="molecule type" value="Genomic_DNA"/>
</dbReference>
<dbReference type="PATRIC" id="fig|759362.5.peg.3032"/>
<evidence type="ECO:0000313" key="2">
    <source>
        <dbReference type="Proteomes" id="UP000000692"/>
    </source>
</evidence>
<dbReference type="RefSeq" id="WP_013385723.1">
    <property type="nucleotide sequence ID" value="NC_017385.1"/>
</dbReference>
<dbReference type="HOGENOM" id="CLU_1882961_0_0_5"/>
<dbReference type="Proteomes" id="UP000000692">
    <property type="component" value="Plasmid 2"/>
</dbReference>
<dbReference type="OrthoDB" id="7777901at2"/>
<dbReference type="AlphaFoldDB" id="F9YBK6"/>
<protein>
    <submittedName>
        <fullName evidence="1">Uncharacterized protein</fullName>
    </submittedName>
</protein>
<reference evidence="1 2" key="1">
    <citation type="journal article" date="2011" name="J. Bacteriol.">
        <title>Complete genome sequence of the industrial strain Ketogulonicigenium vulgare WSH-001.</title>
        <authorList>
            <person name="Liu L."/>
            <person name="Li Y."/>
            <person name="Zhang J."/>
            <person name="Zhou Z."/>
            <person name="Liu J."/>
            <person name="Li X."/>
            <person name="Zhou J."/>
            <person name="Du G."/>
            <person name="Wang L."/>
            <person name="Chen J."/>
        </authorList>
    </citation>
    <scope>NUCLEOTIDE SEQUENCE [LARGE SCALE GENOMIC DNA]</scope>
    <source>
        <strain evidence="1 2">WSH-001</strain>
        <plasmid evidence="2">pKVU_200</plasmid>
    </source>
</reference>
<evidence type="ECO:0000313" key="1">
    <source>
        <dbReference type="EMBL" id="AEM42758.1"/>
    </source>
</evidence>
<organism evidence="1 2">
    <name type="scientific">Ketogulonicigenium vulgare (strain WSH-001)</name>
    <dbReference type="NCBI Taxonomy" id="759362"/>
    <lineage>
        <taxon>Bacteria</taxon>
        <taxon>Pseudomonadati</taxon>
        <taxon>Pseudomonadota</taxon>
        <taxon>Alphaproteobacteria</taxon>
        <taxon>Rhodobacterales</taxon>
        <taxon>Roseobacteraceae</taxon>
        <taxon>Ketogulonicigenium</taxon>
    </lineage>
</organism>
<gene>
    <name evidence="1" type="ordered locus">KVU_PB0080</name>
</gene>
<geneLocation type="plasmid" evidence="2">
    <name>pKVU_200</name>
</geneLocation>
<sequence length="135" mass="14749">MPPENSTDKTSVEERLLASIKLMDASQGCALLRIETDDPEGAVCGLASSDGIIAVVQNGKTMLPQFQFDMANGRIFDVVGAILNLRPACVSNLRLCYWLNRGHVDFGCAPTQRFGHEDAAIVAAFRRYIEPVRHG</sequence>
<dbReference type="KEGG" id="kvl:KVU_PB0080"/>
<keyword evidence="2" id="KW-1185">Reference proteome</keyword>
<proteinExistence type="predicted"/>